<evidence type="ECO:0000313" key="3">
    <source>
        <dbReference type="Proteomes" id="UP001454036"/>
    </source>
</evidence>
<sequence length="132" mass="14883">MLHTQLHIGLMKFKGSQCDFFEQVKYSKNIVRFVSLTHEHKFINLYFIGSCNTQLLDDIGDGGEYSISVSQVSTELNKVSASKRATLSAIPFNFRILMKFVVHDHDCHSEEEVEVHSDDSDSDDVVEPSGGK</sequence>
<reference evidence="2 3" key="1">
    <citation type="submission" date="2024-01" db="EMBL/GenBank/DDBJ databases">
        <title>The complete chloroplast genome sequence of Lithospermum erythrorhizon: insights into the phylogenetic relationship among Boraginaceae species and the maternal lineages of purple gromwells.</title>
        <authorList>
            <person name="Okada T."/>
            <person name="Watanabe K."/>
        </authorList>
    </citation>
    <scope>NUCLEOTIDE SEQUENCE [LARGE SCALE GENOMIC DNA]</scope>
</reference>
<protein>
    <submittedName>
        <fullName evidence="2">Uncharacterized protein</fullName>
    </submittedName>
</protein>
<name>A0AAV3NUZ1_LITER</name>
<comment type="caution">
    <text evidence="2">The sequence shown here is derived from an EMBL/GenBank/DDBJ whole genome shotgun (WGS) entry which is preliminary data.</text>
</comment>
<dbReference type="AlphaFoldDB" id="A0AAV3NUZ1"/>
<gene>
    <name evidence="2" type="ORF">LIER_42749</name>
</gene>
<evidence type="ECO:0000256" key="1">
    <source>
        <dbReference type="SAM" id="MobiDB-lite"/>
    </source>
</evidence>
<organism evidence="2 3">
    <name type="scientific">Lithospermum erythrorhizon</name>
    <name type="common">Purple gromwell</name>
    <name type="synonym">Lithospermum officinale var. erythrorhizon</name>
    <dbReference type="NCBI Taxonomy" id="34254"/>
    <lineage>
        <taxon>Eukaryota</taxon>
        <taxon>Viridiplantae</taxon>
        <taxon>Streptophyta</taxon>
        <taxon>Embryophyta</taxon>
        <taxon>Tracheophyta</taxon>
        <taxon>Spermatophyta</taxon>
        <taxon>Magnoliopsida</taxon>
        <taxon>eudicotyledons</taxon>
        <taxon>Gunneridae</taxon>
        <taxon>Pentapetalae</taxon>
        <taxon>asterids</taxon>
        <taxon>lamiids</taxon>
        <taxon>Boraginales</taxon>
        <taxon>Boraginaceae</taxon>
        <taxon>Boraginoideae</taxon>
        <taxon>Lithospermeae</taxon>
        <taxon>Lithospermum</taxon>
    </lineage>
</organism>
<evidence type="ECO:0000313" key="2">
    <source>
        <dbReference type="EMBL" id="GAA0143059.1"/>
    </source>
</evidence>
<feature type="region of interest" description="Disordered" evidence="1">
    <location>
        <begin position="111"/>
        <end position="132"/>
    </location>
</feature>
<accession>A0AAV3NUZ1</accession>
<keyword evidence="3" id="KW-1185">Reference proteome</keyword>
<proteinExistence type="predicted"/>
<dbReference type="EMBL" id="BAABME010030816">
    <property type="protein sequence ID" value="GAA0143059.1"/>
    <property type="molecule type" value="Genomic_DNA"/>
</dbReference>
<dbReference type="Proteomes" id="UP001454036">
    <property type="component" value="Unassembled WGS sequence"/>
</dbReference>